<dbReference type="Proteomes" id="UP001221208">
    <property type="component" value="Unassembled WGS sequence"/>
</dbReference>
<dbReference type="RefSeq" id="WP_273671836.1">
    <property type="nucleotide sequence ID" value="NZ_JAQQXR010000005.1"/>
</dbReference>
<reference evidence="2 3" key="1">
    <citation type="submission" date="2022-10" db="EMBL/GenBank/DDBJ databases">
        <title>Janthinobacterium sp. hw3 Genome sequencing.</title>
        <authorList>
            <person name="Park S."/>
        </authorList>
    </citation>
    <scope>NUCLEOTIDE SEQUENCE [LARGE SCALE GENOMIC DNA]</scope>
    <source>
        <strain evidence="3">hw3</strain>
    </source>
</reference>
<evidence type="ECO:0000256" key="1">
    <source>
        <dbReference type="SAM" id="SignalP"/>
    </source>
</evidence>
<feature type="chain" id="PRO_5045214027" description="Porin" evidence="1">
    <location>
        <begin position="35"/>
        <end position="405"/>
    </location>
</feature>
<name>A0ABT5K3H0_9BURK</name>
<keyword evidence="3" id="KW-1185">Reference proteome</keyword>
<sequence length="405" mass="44289">MKGASVSAVRPAPGRRARGALLGLLACAAAAAQAQDVRGSVTGELRVFAEAPPFAAQRRHGASVAAELEANWRWQGGALALRSYLRRDAADAAGSYADLREALWLREDGMWQWSAGVGMVYWGVSESNHLVDIVNQSDLVADPDGKAKLGQPMLRLSWRSREIGRVDALILPYFRERRFGGAKSRLRLEPQVGEADGGAALAGRWHPDAVVRWSKSAAGADLGAYVFRGISREPDLAPRRAGAGMAWQASYRPITQFGADFQIPQGGMLWKGEMLRRSGQGRTFSAFVLGGEYTVPAATGELGFLLEWSRDYRDASAPSTAFAKALFAGLRYRLGDLQDSDVLAGLLYDKEGAARQWSIEANRRLGADWKLQLKARKFVTSGSTPYPLTIFGRESYFQLQLSRFF</sequence>
<evidence type="ECO:0008006" key="4">
    <source>
        <dbReference type="Google" id="ProtNLM"/>
    </source>
</evidence>
<protein>
    <recommendedName>
        <fullName evidence="4">Porin</fullName>
    </recommendedName>
</protein>
<accession>A0ABT5K3H0</accession>
<proteinExistence type="predicted"/>
<gene>
    <name evidence="2" type="ORF">OIK44_15335</name>
</gene>
<keyword evidence="1" id="KW-0732">Signal</keyword>
<feature type="signal peptide" evidence="1">
    <location>
        <begin position="1"/>
        <end position="34"/>
    </location>
</feature>
<evidence type="ECO:0000313" key="3">
    <source>
        <dbReference type="Proteomes" id="UP001221208"/>
    </source>
</evidence>
<comment type="caution">
    <text evidence="2">The sequence shown here is derived from an EMBL/GenBank/DDBJ whole genome shotgun (WGS) entry which is preliminary data.</text>
</comment>
<evidence type="ECO:0000313" key="2">
    <source>
        <dbReference type="EMBL" id="MDC8758953.1"/>
    </source>
</evidence>
<dbReference type="EMBL" id="JAQQXR010000005">
    <property type="protein sequence ID" value="MDC8758953.1"/>
    <property type="molecule type" value="Genomic_DNA"/>
</dbReference>
<organism evidence="2 3">
    <name type="scientific">Janthinobacterium fluminis</name>
    <dbReference type="NCBI Taxonomy" id="2987524"/>
    <lineage>
        <taxon>Bacteria</taxon>
        <taxon>Pseudomonadati</taxon>
        <taxon>Pseudomonadota</taxon>
        <taxon>Betaproteobacteria</taxon>
        <taxon>Burkholderiales</taxon>
        <taxon>Oxalobacteraceae</taxon>
        <taxon>Janthinobacterium</taxon>
    </lineage>
</organism>